<gene>
    <name evidence="2" type="ORF">SSP24_81960</name>
</gene>
<evidence type="ECO:0000256" key="1">
    <source>
        <dbReference type="SAM" id="MobiDB-lite"/>
    </source>
</evidence>
<sequence length="355" mass="36266">MVRKVAIARGAVLVRTREASSAKVASRMWWRASMCQCPRISSASRTGAALLGGEAGDCVDRRDGGLPGSPAGAAALDLDRLDGVWEVQAGMDSADLQAADLVPVVGLAAGTVLERDLARGQVSQPAAEVLLVALDDEDAVAALGSDLLGVTGLGVHRIGSDDQAVQVQPVQQRGGGGDLVALGGDLPLADDGLGLVQDGGQEMDGSAFTVTAAAYGLAVDSQASQRRRIVLDRVGGMAGEPGAHGVIEGVAVDPGQQLAQGGGVPKAFQPEPGPHVGVRVRGEPCDDGQGGGPAQNREDAQREQRAQPVAASPHPSRLGQTIQNLPQRDEFRQAGMRAGHVGVPEVALQDTGQGR</sequence>
<dbReference type="EMBL" id="BJND01000119">
    <property type="protein sequence ID" value="GEC10541.1"/>
    <property type="molecule type" value="Genomic_DNA"/>
</dbReference>
<accession>A0A4Y3VXN5</accession>
<feature type="region of interest" description="Disordered" evidence="1">
    <location>
        <begin position="259"/>
        <end position="355"/>
    </location>
</feature>
<proteinExistence type="predicted"/>
<reference evidence="2 3" key="1">
    <citation type="submission" date="2019-06" db="EMBL/GenBank/DDBJ databases">
        <title>Whole genome shotgun sequence of Streptomyces spinoverrucosus NBRC 14228.</title>
        <authorList>
            <person name="Hosoyama A."/>
            <person name="Uohara A."/>
            <person name="Ohji S."/>
            <person name="Ichikawa N."/>
        </authorList>
    </citation>
    <scope>NUCLEOTIDE SEQUENCE [LARGE SCALE GENOMIC DNA]</scope>
    <source>
        <strain evidence="2 3">NBRC 14228</strain>
    </source>
</reference>
<comment type="caution">
    <text evidence="2">The sequence shown here is derived from an EMBL/GenBank/DDBJ whole genome shotgun (WGS) entry which is preliminary data.</text>
</comment>
<dbReference type="AlphaFoldDB" id="A0A4Y3VXN5"/>
<evidence type="ECO:0000313" key="2">
    <source>
        <dbReference type="EMBL" id="GEC10541.1"/>
    </source>
</evidence>
<evidence type="ECO:0000313" key="3">
    <source>
        <dbReference type="Proteomes" id="UP000317881"/>
    </source>
</evidence>
<keyword evidence="3" id="KW-1185">Reference proteome</keyword>
<organism evidence="2 3">
    <name type="scientific">Streptomyces spinoverrucosus</name>
    <dbReference type="NCBI Taxonomy" id="284043"/>
    <lineage>
        <taxon>Bacteria</taxon>
        <taxon>Bacillati</taxon>
        <taxon>Actinomycetota</taxon>
        <taxon>Actinomycetes</taxon>
        <taxon>Kitasatosporales</taxon>
        <taxon>Streptomycetaceae</taxon>
        <taxon>Streptomyces</taxon>
    </lineage>
</organism>
<name>A0A4Y3VXN5_9ACTN</name>
<feature type="compositionally biased region" description="Basic and acidic residues" evidence="1">
    <location>
        <begin position="296"/>
        <end position="305"/>
    </location>
</feature>
<dbReference type="Proteomes" id="UP000317881">
    <property type="component" value="Unassembled WGS sequence"/>
</dbReference>
<protein>
    <submittedName>
        <fullName evidence="2">Uncharacterized protein</fullName>
    </submittedName>
</protein>